<evidence type="ECO:0000313" key="2">
    <source>
        <dbReference type="Proteomes" id="UP001466331"/>
    </source>
</evidence>
<evidence type="ECO:0000313" key="1">
    <source>
        <dbReference type="EMBL" id="MEM5948071.1"/>
    </source>
</evidence>
<sequence length="142" mass="16023">MKKAYLLLVLLLFPIVIYAEDISGEWILKTELIQIIENGQIMGFANPKKEASISNIKIENTSISFTYGKTTYKASFSQKDRYLILSLSNKKTPIIITIIPLKNGNYKFSYCMDATREPASATGTQLFINYIGTMIPAQKLNQ</sequence>
<dbReference type="Proteomes" id="UP001466331">
    <property type="component" value="Unassembled WGS sequence"/>
</dbReference>
<reference evidence="1 2" key="1">
    <citation type="submission" date="2024-03" db="EMBL/GenBank/DDBJ databases">
        <title>Ignisphaera cupida sp. nov., a hyperthermophilic hydrolytic archaeon from a hot spring of Kamchatka, and proposal of Ignisphaeraceae fam. nov.</title>
        <authorList>
            <person name="Podosokorskaya O.A."/>
            <person name="Elcheninov A.G."/>
            <person name="Maltseva A.I."/>
            <person name="Zayulina K.S."/>
            <person name="Novikov A."/>
            <person name="Merkel A.Y."/>
        </authorList>
    </citation>
    <scope>NUCLEOTIDE SEQUENCE [LARGE SCALE GENOMIC DNA]</scope>
    <source>
        <strain evidence="1 2">38H-sp</strain>
    </source>
</reference>
<protein>
    <recommendedName>
        <fullName evidence="3">DUF4468 domain-containing protein</fullName>
    </recommendedName>
</protein>
<organism evidence="1 2">
    <name type="scientific">Rarispira pelagica</name>
    <dbReference type="NCBI Taxonomy" id="3141764"/>
    <lineage>
        <taxon>Bacteria</taxon>
        <taxon>Pseudomonadati</taxon>
        <taxon>Spirochaetota</taxon>
        <taxon>Spirochaetia</taxon>
        <taxon>Winmispirales</taxon>
        <taxon>Winmispiraceae</taxon>
        <taxon>Rarispira</taxon>
    </lineage>
</organism>
<proteinExistence type="predicted"/>
<accession>A0ABU9UBM8</accession>
<comment type="caution">
    <text evidence="1">The sequence shown here is derived from an EMBL/GenBank/DDBJ whole genome shotgun (WGS) entry which is preliminary data.</text>
</comment>
<dbReference type="RefSeq" id="WP_420069517.1">
    <property type="nucleotide sequence ID" value="NZ_JBCHKQ010000002.1"/>
</dbReference>
<keyword evidence="2" id="KW-1185">Reference proteome</keyword>
<gene>
    <name evidence="1" type="ORF">WKV44_05905</name>
</gene>
<name>A0ABU9UBM8_9SPIR</name>
<dbReference type="EMBL" id="JBCHKQ010000002">
    <property type="protein sequence ID" value="MEM5948071.1"/>
    <property type="molecule type" value="Genomic_DNA"/>
</dbReference>
<evidence type="ECO:0008006" key="3">
    <source>
        <dbReference type="Google" id="ProtNLM"/>
    </source>
</evidence>